<feature type="compositionally biased region" description="Polar residues" evidence="1">
    <location>
        <begin position="1"/>
        <end position="11"/>
    </location>
</feature>
<feature type="region of interest" description="Disordered" evidence="1">
    <location>
        <begin position="1"/>
        <end position="44"/>
    </location>
</feature>
<gene>
    <name evidence="2" type="ORF">EVAR_78160_1</name>
</gene>
<proteinExistence type="predicted"/>
<protein>
    <submittedName>
        <fullName evidence="2">Uncharacterized protein</fullName>
    </submittedName>
</protein>
<evidence type="ECO:0000256" key="1">
    <source>
        <dbReference type="SAM" id="MobiDB-lite"/>
    </source>
</evidence>
<feature type="compositionally biased region" description="Polar residues" evidence="1">
    <location>
        <begin position="29"/>
        <end position="38"/>
    </location>
</feature>
<dbReference type="AlphaFoldDB" id="A0A4C1UYL0"/>
<keyword evidence="3" id="KW-1185">Reference proteome</keyword>
<organism evidence="2 3">
    <name type="scientific">Eumeta variegata</name>
    <name type="common">Bagworm moth</name>
    <name type="synonym">Eumeta japonica</name>
    <dbReference type="NCBI Taxonomy" id="151549"/>
    <lineage>
        <taxon>Eukaryota</taxon>
        <taxon>Metazoa</taxon>
        <taxon>Ecdysozoa</taxon>
        <taxon>Arthropoda</taxon>
        <taxon>Hexapoda</taxon>
        <taxon>Insecta</taxon>
        <taxon>Pterygota</taxon>
        <taxon>Neoptera</taxon>
        <taxon>Endopterygota</taxon>
        <taxon>Lepidoptera</taxon>
        <taxon>Glossata</taxon>
        <taxon>Ditrysia</taxon>
        <taxon>Tineoidea</taxon>
        <taxon>Psychidae</taxon>
        <taxon>Oiketicinae</taxon>
        <taxon>Eumeta</taxon>
    </lineage>
</organism>
<accession>A0A4C1UYL0</accession>
<reference evidence="2 3" key="1">
    <citation type="journal article" date="2019" name="Commun. Biol.">
        <title>The bagworm genome reveals a unique fibroin gene that provides high tensile strength.</title>
        <authorList>
            <person name="Kono N."/>
            <person name="Nakamura H."/>
            <person name="Ohtoshi R."/>
            <person name="Tomita M."/>
            <person name="Numata K."/>
            <person name="Arakawa K."/>
        </authorList>
    </citation>
    <scope>NUCLEOTIDE SEQUENCE [LARGE SCALE GENOMIC DNA]</scope>
</reference>
<sequence>MRHTKLSSSSLGERDESNLQVGEVRIRSSHGTGSNSITIVGKKKPQSGGVITLEFALCKRIQCELAPVIHWQFMFQNNVQGCTIVMGCHDDI</sequence>
<dbReference type="Proteomes" id="UP000299102">
    <property type="component" value="Unassembled WGS sequence"/>
</dbReference>
<evidence type="ECO:0000313" key="2">
    <source>
        <dbReference type="EMBL" id="GBP31581.1"/>
    </source>
</evidence>
<name>A0A4C1UYL0_EUMVA</name>
<dbReference type="EMBL" id="BGZK01000248">
    <property type="protein sequence ID" value="GBP31581.1"/>
    <property type="molecule type" value="Genomic_DNA"/>
</dbReference>
<evidence type="ECO:0000313" key="3">
    <source>
        <dbReference type="Proteomes" id="UP000299102"/>
    </source>
</evidence>
<comment type="caution">
    <text evidence="2">The sequence shown here is derived from an EMBL/GenBank/DDBJ whole genome shotgun (WGS) entry which is preliminary data.</text>
</comment>